<comment type="caution">
    <text evidence="2">The sequence shown here is derived from an EMBL/GenBank/DDBJ whole genome shotgun (WGS) entry which is preliminary data.</text>
</comment>
<dbReference type="AlphaFoldDB" id="A0A9W8DNQ5"/>
<protein>
    <recommendedName>
        <fullName evidence="4">Secreted protein</fullName>
    </recommendedName>
</protein>
<keyword evidence="1" id="KW-0732">Signal</keyword>
<evidence type="ECO:0008006" key="4">
    <source>
        <dbReference type="Google" id="ProtNLM"/>
    </source>
</evidence>
<evidence type="ECO:0000313" key="2">
    <source>
        <dbReference type="EMBL" id="KAJ1912105.1"/>
    </source>
</evidence>
<evidence type="ECO:0000313" key="3">
    <source>
        <dbReference type="Proteomes" id="UP001150538"/>
    </source>
</evidence>
<reference evidence="2" key="1">
    <citation type="submission" date="2022-07" db="EMBL/GenBank/DDBJ databases">
        <title>Phylogenomic reconstructions and comparative analyses of Kickxellomycotina fungi.</title>
        <authorList>
            <person name="Reynolds N.K."/>
            <person name="Stajich J.E."/>
            <person name="Barry K."/>
            <person name="Grigoriev I.V."/>
            <person name="Crous P."/>
            <person name="Smith M.E."/>
        </authorList>
    </citation>
    <scope>NUCLEOTIDE SEQUENCE</scope>
    <source>
        <strain evidence="2">NBRC 100468</strain>
    </source>
</reference>
<accession>A0A9W8DNQ5</accession>
<feature type="chain" id="PRO_5040886756" description="Secreted protein" evidence="1">
    <location>
        <begin position="24"/>
        <end position="124"/>
    </location>
</feature>
<dbReference type="Proteomes" id="UP001150538">
    <property type="component" value="Unassembled WGS sequence"/>
</dbReference>
<sequence>MHLNKLAVTLSVLALTSTPSTFAAPLDQQPPLLQLSPKQQEILNTGINVMDNIKNNLDVNGPEAVAKITEDLKDIVSTVSDIGALDQDKVLDYILSLVGSIYAPLKIPEHAGADNIDIDNKITD</sequence>
<proteinExistence type="predicted"/>
<evidence type="ECO:0000256" key="1">
    <source>
        <dbReference type="SAM" id="SignalP"/>
    </source>
</evidence>
<dbReference type="EMBL" id="JANBPU010000378">
    <property type="protein sequence ID" value="KAJ1912105.1"/>
    <property type="molecule type" value="Genomic_DNA"/>
</dbReference>
<feature type="signal peptide" evidence="1">
    <location>
        <begin position="1"/>
        <end position="23"/>
    </location>
</feature>
<gene>
    <name evidence="2" type="ORF">H4219_005727</name>
</gene>
<keyword evidence="3" id="KW-1185">Reference proteome</keyword>
<name>A0A9W8DNQ5_9FUNG</name>
<organism evidence="2 3">
    <name type="scientific">Mycoemilia scoparia</name>
    <dbReference type="NCBI Taxonomy" id="417184"/>
    <lineage>
        <taxon>Eukaryota</taxon>
        <taxon>Fungi</taxon>
        <taxon>Fungi incertae sedis</taxon>
        <taxon>Zoopagomycota</taxon>
        <taxon>Kickxellomycotina</taxon>
        <taxon>Kickxellomycetes</taxon>
        <taxon>Kickxellales</taxon>
        <taxon>Kickxellaceae</taxon>
        <taxon>Mycoemilia</taxon>
    </lineage>
</organism>